<evidence type="ECO:0000256" key="3">
    <source>
        <dbReference type="ARBA" id="ARBA00022801"/>
    </source>
</evidence>
<keyword evidence="3" id="KW-0378">Hydrolase</keyword>
<dbReference type="SUPFAM" id="SSF56655">
    <property type="entry name" value="Carbohydrate phosphatase"/>
    <property type="match status" value="1"/>
</dbReference>
<dbReference type="PRINTS" id="PR00377">
    <property type="entry name" value="IMPHPHTASES"/>
</dbReference>
<dbReference type="GO" id="GO:0008934">
    <property type="term" value="F:inositol monophosphate 1-phosphatase activity"/>
    <property type="evidence" value="ECO:0007669"/>
    <property type="project" value="TreeGrafter"/>
</dbReference>
<dbReference type="InterPro" id="IPR000760">
    <property type="entry name" value="Inositol_monophosphatase-like"/>
</dbReference>
<evidence type="ECO:0000256" key="2">
    <source>
        <dbReference type="ARBA" id="ARBA00022723"/>
    </source>
</evidence>
<accession>B3T5A2</accession>
<keyword evidence="2" id="KW-0479">Metal-binding</keyword>
<dbReference type="Gene3D" id="3.40.190.80">
    <property type="match status" value="1"/>
</dbReference>
<comment type="cofactor">
    <cofactor evidence="1">
        <name>Mg(2+)</name>
        <dbReference type="ChEBI" id="CHEBI:18420"/>
    </cofactor>
</comment>
<dbReference type="GO" id="GO:0046872">
    <property type="term" value="F:metal ion binding"/>
    <property type="evidence" value="ECO:0007669"/>
    <property type="project" value="UniProtKB-KW"/>
</dbReference>
<dbReference type="PANTHER" id="PTHR20854">
    <property type="entry name" value="INOSITOL MONOPHOSPHATASE"/>
    <property type="match status" value="1"/>
</dbReference>
<name>B3T5A2_9ZZZZ</name>
<organism evidence="5">
    <name type="scientific">uncultured marine microorganism HF4000_ANIW141A21</name>
    <dbReference type="NCBI Taxonomy" id="455535"/>
    <lineage>
        <taxon>unclassified sequences</taxon>
        <taxon>environmental samples</taxon>
    </lineage>
</organism>
<dbReference type="EMBL" id="EU016608">
    <property type="protein sequence ID" value="ABZ07761.1"/>
    <property type="molecule type" value="Genomic_DNA"/>
</dbReference>
<proteinExistence type="predicted"/>
<sequence length="271" mass="29183">MTDWATILDEMASSAQKEIGKLKGTAEAGFTLGRGAGGDITRRIDRVAEDAVIQVLRKRDIGCRVVSEEYGELTIGDDREGFWVIIDSIDGTTNAIRDIPFYCTSLAVSNGDNLRDVFAGLVIDQYSGDRYVASKGHGAYHSGKRMEPSQLGNMTEALIGIDLSGVSLRVARELSQFISKTRHTRHLGAAALEVCMVAEGRLDAYVDMRNKLRVTDIAAAQLILTEAGGVIVALDGSNLDSTLSLKDRLSFVAAGKDELCSKILGSVLKRG</sequence>
<protein>
    <submittedName>
        <fullName evidence="5">Putative inositol monophosphatase family protein</fullName>
    </submittedName>
</protein>
<dbReference type="AlphaFoldDB" id="B3T5A2"/>
<gene>
    <name evidence="5" type="ORF">ALOHA_HF4000ANIW141A21ctg1g46</name>
</gene>
<reference evidence="5" key="1">
    <citation type="journal article" date="2008" name="ISME J.">
        <title>Genomic patterns of recombination, clonal divergence and environment in marine microbial populations.</title>
        <authorList>
            <person name="Konstantinidis K.T."/>
            <person name="Delong E.F."/>
        </authorList>
    </citation>
    <scope>NUCLEOTIDE SEQUENCE</scope>
</reference>
<dbReference type="FunFam" id="3.40.190.80:FF:000020">
    <property type="entry name" value="Fructose-1,6-bisphosphatase/inositol-1-monophosphatase"/>
    <property type="match status" value="1"/>
</dbReference>
<evidence type="ECO:0000313" key="5">
    <source>
        <dbReference type="EMBL" id="ABZ07761.1"/>
    </source>
</evidence>
<dbReference type="PANTHER" id="PTHR20854:SF4">
    <property type="entry name" value="INOSITOL-1-MONOPHOSPHATASE-RELATED"/>
    <property type="match status" value="1"/>
</dbReference>
<dbReference type="FunFam" id="3.30.540.10:FF:000027">
    <property type="entry name" value="Fructose-1,6-bisphosphatase/inositol-1-monophosphatase"/>
    <property type="match status" value="1"/>
</dbReference>
<dbReference type="Pfam" id="PF00459">
    <property type="entry name" value="Inositol_P"/>
    <property type="match status" value="1"/>
</dbReference>
<dbReference type="GO" id="GO:0007165">
    <property type="term" value="P:signal transduction"/>
    <property type="evidence" value="ECO:0007669"/>
    <property type="project" value="TreeGrafter"/>
</dbReference>
<dbReference type="Gene3D" id="3.30.540.10">
    <property type="entry name" value="Fructose-1,6-Bisphosphatase, subunit A, domain 1"/>
    <property type="match status" value="1"/>
</dbReference>
<keyword evidence="4" id="KW-0460">Magnesium</keyword>
<evidence type="ECO:0000256" key="1">
    <source>
        <dbReference type="ARBA" id="ARBA00001946"/>
    </source>
</evidence>
<evidence type="ECO:0000256" key="4">
    <source>
        <dbReference type="ARBA" id="ARBA00022842"/>
    </source>
</evidence>
<dbReference type="GO" id="GO:0006020">
    <property type="term" value="P:inositol metabolic process"/>
    <property type="evidence" value="ECO:0007669"/>
    <property type="project" value="TreeGrafter"/>
</dbReference>